<dbReference type="PATRIC" id="fig|582475.4.peg.4641"/>
<dbReference type="InterPro" id="IPR036271">
    <property type="entry name" value="Tet_transcr_reg_TetR-rel_C_sf"/>
</dbReference>
<dbReference type="InterPro" id="IPR023772">
    <property type="entry name" value="DNA-bd_HTH_TetR-type_CS"/>
</dbReference>
<evidence type="ECO:0000313" key="6">
    <source>
        <dbReference type="Proteomes" id="UP000037326"/>
    </source>
</evidence>
<dbReference type="SUPFAM" id="SSF46689">
    <property type="entry name" value="Homeodomain-like"/>
    <property type="match status" value="1"/>
</dbReference>
<dbReference type="EMBL" id="LFXJ01000013">
    <property type="protein sequence ID" value="KMY28188.1"/>
    <property type="molecule type" value="Genomic_DNA"/>
</dbReference>
<evidence type="ECO:0000256" key="3">
    <source>
        <dbReference type="PROSITE-ProRule" id="PRU00335"/>
    </source>
</evidence>
<comment type="caution">
    <text evidence="5">The sequence shown here is derived from an EMBL/GenBank/DDBJ whole genome shotgun (WGS) entry which is preliminary data.</text>
</comment>
<dbReference type="SUPFAM" id="SSF48498">
    <property type="entry name" value="Tetracyclin repressor-like, C-terminal domain"/>
    <property type="match status" value="1"/>
</dbReference>
<evidence type="ECO:0000256" key="2">
    <source>
        <dbReference type="ARBA" id="ARBA00023125"/>
    </source>
</evidence>
<dbReference type="Pfam" id="PF00440">
    <property type="entry name" value="TetR_N"/>
    <property type="match status" value="1"/>
</dbReference>
<dbReference type="GO" id="GO:0003677">
    <property type="term" value="F:DNA binding"/>
    <property type="evidence" value="ECO:0007669"/>
    <property type="project" value="UniProtKB-UniRule"/>
</dbReference>
<dbReference type="InterPro" id="IPR001647">
    <property type="entry name" value="HTH_TetR"/>
</dbReference>
<dbReference type="Gene3D" id="1.10.10.60">
    <property type="entry name" value="Homeodomain-like"/>
    <property type="match status" value="1"/>
</dbReference>
<keyword evidence="1" id="KW-0678">Repressor</keyword>
<evidence type="ECO:0000256" key="1">
    <source>
        <dbReference type="ARBA" id="ARBA00022491"/>
    </source>
</evidence>
<reference evidence="6" key="1">
    <citation type="submission" date="2015-07" db="EMBL/GenBank/DDBJ databases">
        <authorList>
            <consortium name="Consortium for Microbial Forensics and Genomics (microFORGE)"/>
            <person name="Knight B.M."/>
            <person name="Roberts D.P."/>
            <person name="Lin D."/>
            <person name="Hari K."/>
            <person name="Fletcher J."/>
            <person name="Melcher U."/>
            <person name="Blagden T."/>
            <person name="Winegar R.A."/>
        </authorList>
    </citation>
    <scope>NUCLEOTIDE SEQUENCE [LARGE SCALE GENOMIC DNA]</scope>
    <source>
        <strain evidence="6">DSM 23493</strain>
    </source>
</reference>
<dbReference type="AlphaFoldDB" id="A0A0K9F299"/>
<name>A0A0K9F299_9BACI</name>
<organism evidence="5 6">
    <name type="scientific">Lysinibacillus xylanilyticus</name>
    <dbReference type="NCBI Taxonomy" id="582475"/>
    <lineage>
        <taxon>Bacteria</taxon>
        <taxon>Bacillati</taxon>
        <taxon>Bacillota</taxon>
        <taxon>Bacilli</taxon>
        <taxon>Bacillales</taxon>
        <taxon>Bacillaceae</taxon>
        <taxon>Lysinibacillus</taxon>
    </lineage>
</organism>
<feature type="domain" description="HTH tetR-type" evidence="4">
    <location>
        <begin position="1"/>
        <end position="61"/>
    </location>
</feature>
<evidence type="ECO:0000259" key="4">
    <source>
        <dbReference type="PROSITE" id="PS50977"/>
    </source>
</evidence>
<dbReference type="PANTHER" id="PTHR43479:SF11">
    <property type="entry name" value="ACREF_ENVCD OPERON REPRESSOR-RELATED"/>
    <property type="match status" value="1"/>
</dbReference>
<dbReference type="Proteomes" id="UP000037326">
    <property type="component" value="Unassembled WGS sequence"/>
</dbReference>
<dbReference type="PROSITE" id="PS50977">
    <property type="entry name" value="HTH_TETR_2"/>
    <property type="match status" value="1"/>
</dbReference>
<keyword evidence="2 3" id="KW-0238">DNA-binding</keyword>
<sequence>MDRRQEILEAAAKSFTLFGYKATTMEQVAKIANVGKGTIYTFFANKEILFQEIAMSLVREMQAEADAVLDASASFMDNAHNALMKMLQFREKHLLFAKLLEEEKELRTPAVKQVLVRIENEVLSFVTELIQRRIDKGEIKDCDAELVSFLLLKAYLAFVVDWHELHGDIIPEEKILNLFKETIFRGLILS</sequence>
<dbReference type="Gene3D" id="1.10.357.10">
    <property type="entry name" value="Tetracycline Repressor, domain 2"/>
    <property type="match status" value="1"/>
</dbReference>
<dbReference type="PANTHER" id="PTHR43479">
    <property type="entry name" value="ACREF/ENVCD OPERON REPRESSOR-RELATED"/>
    <property type="match status" value="1"/>
</dbReference>
<dbReference type="OrthoDB" id="9812484at2"/>
<evidence type="ECO:0000313" key="5">
    <source>
        <dbReference type="EMBL" id="KMY28188.1"/>
    </source>
</evidence>
<dbReference type="PROSITE" id="PS01081">
    <property type="entry name" value="HTH_TETR_1"/>
    <property type="match status" value="1"/>
</dbReference>
<dbReference type="GeneID" id="96601155"/>
<proteinExistence type="predicted"/>
<accession>A0A0K9F299</accession>
<dbReference type="InterPro" id="IPR050624">
    <property type="entry name" value="HTH-type_Tx_Regulator"/>
</dbReference>
<dbReference type="PRINTS" id="PR00455">
    <property type="entry name" value="HTHTETR"/>
</dbReference>
<feature type="DNA-binding region" description="H-T-H motif" evidence="3">
    <location>
        <begin position="24"/>
        <end position="43"/>
    </location>
</feature>
<gene>
    <name evidence="5" type="ORF">ACZ11_23415</name>
</gene>
<dbReference type="InterPro" id="IPR009057">
    <property type="entry name" value="Homeodomain-like_sf"/>
</dbReference>
<dbReference type="RefSeq" id="WP_049668946.1">
    <property type="nucleotide sequence ID" value="NZ_LFXJ01000013.1"/>
</dbReference>
<protein>
    <submittedName>
        <fullName evidence="5">TetR family transcriptional regulator</fullName>
    </submittedName>
</protein>